<dbReference type="HOGENOM" id="CLU_2902576_0_0_9"/>
<dbReference type="PATRIC" id="fig|679936.5.peg.2072"/>
<evidence type="ECO:0000313" key="3">
    <source>
        <dbReference type="Proteomes" id="UP000005439"/>
    </source>
</evidence>
<keyword evidence="1" id="KW-0472">Membrane</keyword>
<dbReference type="KEGG" id="sap:Sulac_2010"/>
<gene>
    <name evidence="2" type="ordered locus">Sulac_2010</name>
</gene>
<dbReference type="AlphaFoldDB" id="G8TS88"/>
<dbReference type="Proteomes" id="UP000005439">
    <property type="component" value="Chromosome"/>
</dbReference>
<reference evidence="3" key="1">
    <citation type="submission" date="2011-12" db="EMBL/GenBank/DDBJ databases">
        <title>The complete genome of chromosome of Sulfobacillus acidophilus DSM 10332.</title>
        <authorList>
            <person name="Lucas S."/>
            <person name="Han J."/>
            <person name="Lapidus A."/>
            <person name="Bruce D."/>
            <person name="Goodwin L."/>
            <person name="Pitluck S."/>
            <person name="Peters L."/>
            <person name="Kyrpides N."/>
            <person name="Mavromatis K."/>
            <person name="Ivanova N."/>
            <person name="Mikhailova N."/>
            <person name="Chertkov O."/>
            <person name="Saunders E."/>
            <person name="Detter J.C."/>
            <person name="Tapia R."/>
            <person name="Han C."/>
            <person name="Land M."/>
            <person name="Hauser L."/>
            <person name="Markowitz V."/>
            <person name="Cheng J.-F."/>
            <person name="Hugenholtz P."/>
            <person name="Woyke T."/>
            <person name="Wu D."/>
            <person name="Pukall R."/>
            <person name="Gehrich-Schroeter G."/>
            <person name="Schneider S."/>
            <person name="Klenk H.-P."/>
            <person name="Eisen J.A."/>
        </authorList>
    </citation>
    <scope>NUCLEOTIDE SEQUENCE [LARGE SCALE GENOMIC DNA]</scope>
    <source>
        <strain evidence="3">ATCC 700253 / DSM 10332 / NAL</strain>
    </source>
</reference>
<feature type="transmembrane region" description="Helical" evidence="1">
    <location>
        <begin position="21"/>
        <end position="53"/>
    </location>
</feature>
<keyword evidence="1" id="KW-0812">Transmembrane</keyword>
<accession>G8TS88</accession>
<dbReference type="EMBL" id="CP003179">
    <property type="protein sequence ID" value="AEW05500.1"/>
    <property type="molecule type" value="Genomic_DNA"/>
</dbReference>
<keyword evidence="1" id="KW-1133">Transmembrane helix</keyword>
<keyword evidence="3" id="KW-1185">Reference proteome</keyword>
<proteinExistence type="predicted"/>
<evidence type="ECO:0000313" key="2">
    <source>
        <dbReference type="EMBL" id="AEW05500.1"/>
    </source>
</evidence>
<protein>
    <submittedName>
        <fullName evidence="2">Uncharacterized protein</fullName>
    </submittedName>
</protein>
<dbReference type="STRING" id="679936.Sulac_2010"/>
<evidence type="ECO:0000256" key="1">
    <source>
        <dbReference type="SAM" id="Phobius"/>
    </source>
</evidence>
<organism evidence="2 3">
    <name type="scientific">Sulfobacillus acidophilus (strain ATCC 700253 / DSM 10332 / NAL)</name>
    <dbReference type="NCBI Taxonomy" id="679936"/>
    <lineage>
        <taxon>Bacteria</taxon>
        <taxon>Bacillati</taxon>
        <taxon>Bacillota</taxon>
        <taxon>Clostridia</taxon>
        <taxon>Eubacteriales</taxon>
        <taxon>Clostridiales Family XVII. Incertae Sedis</taxon>
        <taxon>Sulfobacillus</taxon>
    </lineage>
</organism>
<sequence>MLPRKWANLERQRPQLRWVKWGEAAGALLVVGSLVGFGSWVLGLLLMVGFGLWGYSILNRSS</sequence>
<reference evidence="2 3" key="2">
    <citation type="journal article" date="2012" name="Stand. Genomic Sci.">
        <title>Complete genome sequence of the moderately thermophilic mineral-sulfide-oxidizing firmicute Sulfobacillus acidophilus type strain (NAL(T)).</title>
        <authorList>
            <person name="Anderson I."/>
            <person name="Chertkov O."/>
            <person name="Chen A."/>
            <person name="Saunders E."/>
            <person name="Lapidus A."/>
            <person name="Nolan M."/>
            <person name="Lucas S."/>
            <person name="Hammon N."/>
            <person name="Deshpande S."/>
            <person name="Cheng J.F."/>
            <person name="Han C."/>
            <person name="Tapia R."/>
            <person name="Goodwin L.A."/>
            <person name="Pitluck S."/>
            <person name="Liolios K."/>
            <person name="Pagani I."/>
            <person name="Ivanova N."/>
            <person name="Mikhailova N."/>
            <person name="Pati A."/>
            <person name="Palaniappan K."/>
            <person name="Land M."/>
            <person name="Pan C."/>
            <person name="Rohde M."/>
            <person name="Pukall R."/>
            <person name="Goker M."/>
            <person name="Detter J.C."/>
            <person name="Woyke T."/>
            <person name="Bristow J."/>
            <person name="Eisen J.A."/>
            <person name="Markowitz V."/>
            <person name="Hugenholtz P."/>
            <person name="Kyrpides N.C."/>
            <person name="Klenk H.P."/>
            <person name="Mavromatis K."/>
        </authorList>
    </citation>
    <scope>NUCLEOTIDE SEQUENCE [LARGE SCALE GENOMIC DNA]</scope>
    <source>
        <strain evidence="3">ATCC 700253 / DSM 10332 / NAL</strain>
    </source>
</reference>
<name>G8TS88_SULAD</name>